<keyword evidence="2" id="KW-1185">Reference proteome</keyword>
<evidence type="ECO:0000313" key="1">
    <source>
        <dbReference type="EMBL" id="OZM57759.1"/>
    </source>
</evidence>
<gene>
    <name evidence="1" type="ORF">CIB95_05180</name>
</gene>
<comment type="caution">
    <text evidence="1">The sequence shown here is derived from an EMBL/GenBank/DDBJ whole genome shotgun (WGS) entry which is preliminary data.</text>
</comment>
<name>A0A263BVL3_9BACI</name>
<organism evidence="1 2">
    <name type="scientific">Lottiidibacillus patelloidae</name>
    <dbReference type="NCBI Taxonomy" id="2670334"/>
    <lineage>
        <taxon>Bacteria</taxon>
        <taxon>Bacillati</taxon>
        <taxon>Bacillota</taxon>
        <taxon>Bacilli</taxon>
        <taxon>Bacillales</taxon>
        <taxon>Bacillaceae</taxon>
        <taxon>Lottiidibacillus</taxon>
    </lineage>
</organism>
<dbReference type="Proteomes" id="UP000217083">
    <property type="component" value="Unassembled WGS sequence"/>
</dbReference>
<dbReference type="InterPro" id="IPR020534">
    <property type="entry name" value="Uncharacterised_YqxA"/>
</dbReference>
<dbReference type="RefSeq" id="WP_094922824.1">
    <property type="nucleotide sequence ID" value="NZ_NPIA01000002.1"/>
</dbReference>
<sequence>MTRFLMKCTLLFAVLVTGVVIGLQHAQSGIERLHDTDRNYKIKLINNDLSNEEMSFLTEKLSSSDLEKKHKQLEDVKAFNFFSTLGTFLSTTLTKILDYIVSAIFKVVESIV</sequence>
<reference evidence="2" key="1">
    <citation type="submission" date="2017-08" db="EMBL/GenBank/DDBJ databases">
        <authorList>
            <person name="Huang Z."/>
        </authorList>
    </citation>
    <scope>NUCLEOTIDE SEQUENCE [LARGE SCALE GENOMIC DNA]</scope>
    <source>
        <strain evidence="2">SA5d-4</strain>
    </source>
</reference>
<proteinExistence type="predicted"/>
<evidence type="ECO:0000313" key="2">
    <source>
        <dbReference type="Proteomes" id="UP000217083"/>
    </source>
</evidence>
<accession>A0A263BVL3</accession>
<reference evidence="1 2" key="2">
    <citation type="submission" date="2017-09" db="EMBL/GenBank/DDBJ databases">
        <title>Bacillus patelloidae sp. nov., isolated from the intestinal tract of a marine limpet.</title>
        <authorList>
            <person name="Liu R."/>
            <person name="Dong C."/>
            <person name="Shao Z."/>
        </authorList>
    </citation>
    <scope>NUCLEOTIDE SEQUENCE [LARGE SCALE GENOMIC DNA]</scope>
    <source>
        <strain evidence="1 2">SA5d-4</strain>
    </source>
</reference>
<evidence type="ECO:0008006" key="3">
    <source>
        <dbReference type="Google" id="ProtNLM"/>
    </source>
</evidence>
<dbReference type="AlphaFoldDB" id="A0A263BVL3"/>
<protein>
    <recommendedName>
        <fullName evidence="3">DUF3679 domain-containing protein</fullName>
    </recommendedName>
</protein>
<dbReference type="Pfam" id="PF12438">
    <property type="entry name" value="DUF3679"/>
    <property type="match status" value="1"/>
</dbReference>
<dbReference type="EMBL" id="NPIA01000002">
    <property type="protein sequence ID" value="OZM57759.1"/>
    <property type="molecule type" value="Genomic_DNA"/>
</dbReference>